<feature type="region of interest" description="Disordered" evidence="1">
    <location>
        <begin position="138"/>
        <end position="162"/>
    </location>
</feature>
<name>A0A397S3W5_9GLOM</name>
<dbReference type="EMBL" id="QKYT01002500">
    <property type="protein sequence ID" value="RIA78647.1"/>
    <property type="molecule type" value="Genomic_DNA"/>
</dbReference>
<evidence type="ECO:0000313" key="3">
    <source>
        <dbReference type="Proteomes" id="UP000265703"/>
    </source>
</evidence>
<evidence type="ECO:0000313" key="2">
    <source>
        <dbReference type="EMBL" id="RIA78647.1"/>
    </source>
</evidence>
<sequence>MVEIRKIDNQHIEVDKIRVNISEYNTIYDQYGYGVGSKIQKASYGNISGLDDSFFADVKCLYGRFENGKFISMKEGEAGGSYPSDDVQVEEIRKNRGISPNLYADIKRKEENSSKPNQGSFGSISIIALKKHLKIQRDETGQTPGDDYIPPQEPDNREERNKKWKEISDLRESVWHEIENALSVAPTVSSSELTKPN</sequence>
<protein>
    <submittedName>
        <fullName evidence="2">Uncharacterized protein</fullName>
    </submittedName>
</protein>
<accession>A0A397S3W5</accession>
<dbReference type="Proteomes" id="UP000265703">
    <property type="component" value="Unassembled WGS sequence"/>
</dbReference>
<comment type="caution">
    <text evidence="2">The sequence shown here is derived from an EMBL/GenBank/DDBJ whole genome shotgun (WGS) entry which is preliminary data.</text>
</comment>
<evidence type="ECO:0000256" key="1">
    <source>
        <dbReference type="SAM" id="MobiDB-lite"/>
    </source>
</evidence>
<reference evidence="2 3" key="1">
    <citation type="submission" date="2018-06" db="EMBL/GenBank/DDBJ databases">
        <title>Comparative genomics reveals the genomic features of Rhizophagus irregularis, R. cerebriforme, R. diaphanum and Gigaspora rosea, and their symbiotic lifestyle signature.</title>
        <authorList>
            <person name="Morin E."/>
            <person name="San Clemente H."/>
            <person name="Chen E.C.H."/>
            <person name="De La Providencia I."/>
            <person name="Hainaut M."/>
            <person name="Kuo A."/>
            <person name="Kohler A."/>
            <person name="Murat C."/>
            <person name="Tang N."/>
            <person name="Roy S."/>
            <person name="Loubradou J."/>
            <person name="Henrissat B."/>
            <person name="Grigoriev I.V."/>
            <person name="Corradi N."/>
            <person name="Roux C."/>
            <person name="Martin F.M."/>
        </authorList>
    </citation>
    <scope>NUCLEOTIDE SEQUENCE [LARGE SCALE GENOMIC DNA]</scope>
    <source>
        <strain evidence="2 3">DAOM 227022</strain>
    </source>
</reference>
<organism evidence="2 3">
    <name type="scientific">Glomus cerebriforme</name>
    <dbReference type="NCBI Taxonomy" id="658196"/>
    <lineage>
        <taxon>Eukaryota</taxon>
        <taxon>Fungi</taxon>
        <taxon>Fungi incertae sedis</taxon>
        <taxon>Mucoromycota</taxon>
        <taxon>Glomeromycotina</taxon>
        <taxon>Glomeromycetes</taxon>
        <taxon>Glomerales</taxon>
        <taxon>Glomeraceae</taxon>
        <taxon>Glomus</taxon>
    </lineage>
</organism>
<gene>
    <name evidence="2" type="ORF">C1645_842767</name>
</gene>
<keyword evidence="3" id="KW-1185">Reference proteome</keyword>
<dbReference type="AlphaFoldDB" id="A0A397S3W5"/>
<proteinExistence type="predicted"/>